<dbReference type="InterPro" id="IPR001789">
    <property type="entry name" value="Sig_transdc_resp-reg_receiver"/>
</dbReference>
<keyword evidence="4" id="KW-0804">Transcription</keyword>
<evidence type="ECO:0000256" key="4">
    <source>
        <dbReference type="ARBA" id="ARBA00023163"/>
    </source>
</evidence>
<dbReference type="InterPro" id="IPR000792">
    <property type="entry name" value="Tscrpt_reg_LuxR_C"/>
</dbReference>
<dbReference type="SMART" id="SM00448">
    <property type="entry name" value="REC"/>
    <property type="match status" value="1"/>
</dbReference>
<reference evidence="8" key="1">
    <citation type="journal article" date="2024" name="Nature">
        <title>Anoxygenic phototroph of the Chloroflexota uses a type I reaction centre.</title>
        <authorList>
            <person name="Tsuji J.M."/>
            <person name="Shaw N.A."/>
            <person name="Nagashima S."/>
            <person name="Venkiteswaran J.J."/>
            <person name="Schiff S.L."/>
            <person name="Watanabe T."/>
            <person name="Fukui M."/>
            <person name="Hanada S."/>
            <person name="Tank M."/>
            <person name="Neufeld J.D."/>
        </authorList>
    </citation>
    <scope>NUCLEOTIDE SEQUENCE</scope>
    <source>
        <strain evidence="8">L227-S17</strain>
    </source>
</reference>
<dbReference type="PANTHER" id="PTHR43214">
    <property type="entry name" value="TWO-COMPONENT RESPONSE REGULATOR"/>
    <property type="match status" value="1"/>
</dbReference>
<dbReference type="Pfam" id="PF00072">
    <property type="entry name" value="Response_reg"/>
    <property type="match status" value="1"/>
</dbReference>
<keyword evidence="1 5" id="KW-0597">Phosphoprotein</keyword>
<keyword evidence="9" id="KW-1185">Reference proteome</keyword>
<dbReference type="CDD" id="cd17535">
    <property type="entry name" value="REC_NarL-like"/>
    <property type="match status" value="1"/>
</dbReference>
<feature type="domain" description="Response regulatory" evidence="7">
    <location>
        <begin position="2"/>
        <end position="118"/>
    </location>
</feature>
<keyword evidence="3" id="KW-0238">DNA-binding</keyword>
<name>A0ABY9BCK5_9CHLR</name>
<dbReference type="PROSITE" id="PS50110">
    <property type="entry name" value="RESPONSE_REGULATORY"/>
    <property type="match status" value="1"/>
</dbReference>
<sequence>MRILIADDHPLFRDGLHILLDSVPDMEVIGEVASGDEVLNQVATFAPDVILMDINMPGINGIEATRRLVQTYPQLKVLIITMFEDDDSVFAAMRAGAKGYLLKGAAQGETLRAIRVIAEGEAFFGAAIAQRLMTYFQGIKPSIANQSPLLAELTEREHEILTLMAQRLSNPEIATRLFLSPKTVRNQVSIILSKLQVADRAEAMRAAWTAGLGKDSEGTNL</sequence>
<dbReference type="Pfam" id="PF00196">
    <property type="entry name" value="GerE"/>
    <property type="match status" value="1"/>
</dbReference>
<dbReference type="InterPro" id="IPR016032">
    <property type="entry name" value="Sig_transdc_resp-reg_C-effctor"/>
</dbReference>
<evidence type="ECO:0000313" key="8">
    <source>
        <dbReference type="EMBL" id="WJW70412.1"/>
    </source>
</evidence>
<evidence type="ECO:0000259" key="7">
    <source>
        <dbReference type="PROSITE" id="PS50110"/>
    </source>
</evidence>
<dbReference type="SMART" id="SM00421">
    <property type="entry name" value="HTH_LUXR"/>
    <property type="match status" value="1"/>
</dbReference>
<protein>
    <submittedName>
        <fullName evidence="8">Response regulator transcription factor</fullName>
    </submittedName>
</protein>
<organism evidence="8 9">
    <name type="scientific">Candidatus Chlorohelix allophototropha</name>
    <dbReference type="NCBI Taxonomy" id="3003348"/>
    <lineage>
        <taxon>Bacteria</taxon>
        <taxon>Bacillati</taxon>
        <taxon>Chloroflexota</taxon>
        <taxon>Chloroflexia</taxon>
        <taxon>Candidatus Chloroheliales</taxon>
        <taxon>Candidatus Chloroheliaceae</taxon>
        <taxon>Candidatus Chlorohelix</taxon>
    </lineage>
</organism>
<evidence type="ECO:0000256" key="3">
    <source>
        <dbReference type="ARBA" id="ARBA00023125"/>
    </source>
</evidence>
<feature type="domain" description="HTH luxR-type" evidence="6">
    <location>
        <begin position="146"/>
        <end position="211"/>
    </location>
</feature>
<dbReference type="Gene3D" id="3.40.50.2300">
    <property type="match status" value="1"/>
</dbReference>
<dbReference type="Proteomes" id="UP001431572">
    <property type="component" value="Plasmid unnamed2"/>
</dbReference>
<feature type="modified residue" description="4-aspartylphosphate" evidence="5">
    <location>
        <position position="53"/>
    </location>
</feature>
<keyword evidence="8" id="KW-0614">Plasmid</keyword>
<accession>A0ABY9BCK5</accession>
<evidence type="ECO:0000256" key="5">
    <source>
        <dbReference type="PROSITE-ProRule" id="PRU00169"/>
    </source>
</evidence>
<dbReference type="InterPro" id="IPR011006">
    <property type="entry name" value="CheY-like_superfamily"/>
</dbReference>
<evidence type="ECO:0000256" key="2">
    <source>
        <dbReference type="ARBA" id="ARBA00023015"/>
    </source>
</evidence>
<proteinExistence type="predicted"/>
<evidence type="ECO:0000313" key="9">
    <source>
        <dbReference type="Proteomes" id="UP001431572"/>
    </source>
</evidence>
<evidence type="ECO:0000256" key="1">
    <source>
        <dbReference type="ARBA" id="ARBA00022553"/>
    </source>
</evidence>
<dbReference type="SUPFAM" id="SSF46894">
    <property type="entry name" value="C-terminal effector domain of the bipartite response regulators"/>
    <property type="match status" value="1"/>
</dbReference>
<dbReference type="InterPro" id="IPR058245">
    <property type="entry name" value="NreC/VraR/RcsB-like_REC"/>
</dbReference>
<dbReference type="PRINTS" id="PR00038">
    <property type="entry name" value="HTHLUXR"/>
</dbReference>
<dbReference type="CDD" id="cd06170">
    <property type="entry name" value="LuxR_C_like"/>
    <property type="match status" value="1"/>
</dbReference>
<dbReference type="SUPFAM" id="SSF52172">
    <property type="entry name" value="CheY-like"/>
    <property type="match status" value="1"/>
</dbReference>
<dbReference type="PANTHER" id="PTHR43214:SF24">
    <property type="entry name" value="TRANSCRIPTIONAL REGULATORY PROTEIN NARL-RELATED"/>
    <property type="match status" value="1"/>
</dbReference>
<dbReference type="InterPro" id="IPR039420">
    <property type="entry name" value="WalR-like"/>
</dbReference>
<geneLocation type="plasmid" evidence="8 9">
    <name>unnamed2</name>
</geneLocation>
<evidence type="ECO:0000259" key="6">
    <source>
        <dbReference type="PROSITE" id="PS50043"/>
    </source>
</evidence>
<dbReference type="PROSITE" id="PS50043">
    <property type="entry name" value="HTH_LUXR_2"/>
    <property type="match status" value="1"/>
</dbReference>
<keyword evidence="2" id="KW-0805">Transcription regulation</keyword>
<gene>
    <name evidence="8" type="ORF">OZ401_005061</name>
</gene>
<dbReference type="EMBL" id="CP128402">
    <property type="protein sequence ID" value="WJW70412.1"/>
    <property type="molecule type" value="Genomic_DNA"/>
</dbReference>